<keyword evidence="2 4" id="KW-0378">Hydrolase</keyword>
<dbReference type="SUPFAM" id="SSF51445">
    <property type="entry name" value="(Trans)glycosidases"/>
    <property type="match status" value="1"/>
</dbReference>
<keyword evidence="3 4" id="KW-0326">Glycosidase</keyword>
<dbReference type="PANTHER" id="PTHR40079">
    <property type="entry name" value="MANNAN ENDO-1,4-BETA-MANNOSIDASE E-RELATED"/>
    <property type="match status" value="1"/>
</dbReference>
<dbReference type="InParanoid" id="E3IWX9"/>
<dbReference type="STRING" id="298654.FraEuI1c_4610"/>
<evidence type="ECO:0000313" key="7">
    <source>
        <dbReference type="Proteomes" id="UP000002484"/>
    </source>
</evidence>
<dbReference type="HOGENOM" id="CLU_038234_1_1_11"/>
<feature type="active site" description="Nucleophile" evidence="4">
    <location>
        <position position="286"/>
    </location>
</feature>
<evidence type="ECO:0000313" key="6">
    <source>
        <dbReference type="EMBL" id="ADP82603.1"/>
    </source>
</evidence>
<feature type="active site" description="Proton donor" evidence="4">
    <location>
        <position position="178"/>
    </location>
</feature>
<dbReference type="CAZy" id="GH26">
    <property type="family name" value="Glycoside Hydrolase Family 26"/>
</dbReference>
<dbReference type="EMBL" id="CP002299">
    <property type="protein sequence ID" value="ADP82603.1"/>
    <property type="molecule type" value="Genomic_DNA"/>
</dbReference>
<feature type="domain" description="GH26" evidence="5">
    <location>
        <begin position="44"/>
        <end position="352"/>
    </location>
</feature>
<proteinExistence type="inferred from homology"/>
<keyword evidence="7" id="KW-1185">Reference proteome</keyword>
<dbReference type="eggNOG" id="COG4124">
    <property type="taxonomic scope" value="Bacteria"/>
</dbReference>
<dbReference type="GO" id="GO:0016985">
    <property type="term" value="F:mannan endo-1,4-beta-mannosidase activity"/>
    <property type="evidence" value="ECO:0007669"/>
    <property type="project" value="InterPro"/>
</dbReference>
<evidence type="ECO:0000256" key="2">
    <source>
        <dbReference type="ARBA" id="ARBA00022801"/>
    </source>
</evidence>
<evidence type="ECO:0000256" key="1">
    <source>
        <dbReference type="ARBA" id="ARBA00007754"/>
    </source>
</evidence>
<evidence type="ECO:0000259" key="5">
    <source>
        <dbReference type="PROSITE" id="PS51764"/>
    </source>
</evidence>
<organism evidence="6 7">
    <name type="scientific">Pseudofrankia inefficax (strain DSM 45817 / CECT 9037 / DDB 130130 / EuI1c)</name>
    <name type="common">Frankia inefficax</name>
    <dbReference type="NCBI Taxonomy" id="298654"/>
    <lineage>
        <taxon>Bacteria</taxon>
        <taxon>Bacillati</taxon>
        <taxon>Actinomycetota</taxon>
        <taxon>Actinomycetes</taxon>
        <taxon>Frankiales</taxon>
        <taxon>Frankiaceae</taxon>
        <taxon>Pseudofrankia</taxon>
    </lineage>
</organism>
<dbReference type="InterPro" id="IPR000805">
    <property type="entry name" value="Glyco_hydro_26"/>
</dbReference>
<dbReference type="RefSeq" id="WP_013425721.1">
    <property type="nucleotide sequence ID" value="NC_014666.1"/>
</dbReference>
<name>E3IWX9_PSEI1</name>
<protein>
    <submittedName>
        <fullName evidence="6">Beta-mannanase-like protein</fullName>
    </submittedName>
</protein>
<accession>E3IWX9</accession>
<dbReference type="Gene3D" id="3.20.20.80">
    <property type="entry name" value="Glycosidases"/>
    <property type="match status" value="1"/>
</dbReference>
<dbReference type="PANTHER" id="PTHR40079:SF4">
    <property type="entry name" value="GH26 DOMAIN-CONTAINING PROTEIN-RELATED"/>
    <property type="match status" value="1"/>
</dbReference>
<dbReference type="GO" id="GO:0006080">
    <property type="term" value="P:substituted mannan metabolic process"/>
    <property type="evidence" value="ECO:0007669"/>
    <property type="project" value="InterPro"/>
</dbReference>
<dbReference type="InterPro" id="IPR022790">
    <property type="entry name" value="GH26_dom"/>
</dbReference>
<evidence type="ECO:0000256" key="4">
    <source>
        <dbReference type="PROSITE-ProRule" id="PRU01100"/>
    </source>
</evidence>
<dbReference type="KEGG" id="fri:FraEuI1c_4610"/>
<dbReference type="InterPro" id="IPR017853">
    <property type="entry name" value="GH"/>
</dbReference>
<reference evidence="6 7" key="1">
    <citation type="submission" date="2010-10" db="EMBL/GenBank/DDBJ databases">
        <title>Complete sequence of Frankia sp. EuI1c.</title>
        <authorList>
            <consortium name="US DOE Joint Genome Institute"/>
            <person name="Lucas S."/>
            <person name="Copeland A."/>
            <person name="Lapidus A."/>
            <person name="Cheng J.-F."/>
            <person name="Bruce D."/>
            <person name="Goodwin L."/>
            <person name="Pitluck S."/>
            <person name="Chertkov O."/>
            <person name="Detter J.C."/>
            <person name="Han C."/>
            <person name="Tapia R."/>
            <person name="Land M."/>
            <person name="Hauser L."/>
            <person name="Jeffries C."/>
            <person name="Kyrpides N."/>
            <person name="Ivanova N."/>
            <person name="Mikhailova N."/>
            <person name="Beauchemin N."/>
            <person name="Sen A."/>
            <person name="Sur S.A."/>
            <person name="Gtari M."/>
            <person name="Wall L."/>
            <person name="Tisa L."/>
            <person name="Woyke T."/>
        </authorList>
    </citation>
    <scope>NUCLEOTIDE SEQUENCE [LARGE SCALE GENOMIC DNA]</scope>
    <source>
        <strain evidence="7">DSM 45817 / CECT 9037 / EuI1c</strain>
    </source>
</reference>
<dbReference type="PROSITE" id="PS51764">
    <property type="entry name" value="GH26"/>
    <property type="match status" value="1"/>
</dbReference>
<dbReference type="OrthoDB" id="9816550at2"/>
<evidence type="ECO:0000256" key="3">
    <source>
        <dbReference type="ARBA" id="ARBA00023295"/>
    </source>
</evidence>
<gene>
    <name evidence="6" type="ordered locus">FraEuI1c_4610</name>
</gene>
<comment type="similarity">
    <text evidence="1 4">Belongs to the glycosyl hydrolase 26 family.</text>
</comment>
<dbReference type="AlphaFoldDB" id="E3IWX9"/>
<sequence>MRLTVPRVVAVVLVVVLAGYVFRVAPHLSGPRRPGASVPAELLAPSTELAAAPSQFPDPGKTFVGIMTTAGVHDFTNLLNFTQKTSYKPRAYQFSEGWAEDKFNASDLNKVASLGMMPIVAWEPWDFSNKPQSDKLRGAQPKYRLSNIIDGSFDSYIRSWARGVKTLDYTIGLRFAHEMNGYWYPWAEQANGNQPGQYVQAWRHVHDIFAQEGATNVVWIWSPNVTYPNSTPLAELYPGDAYVDWIGFSGYYGTVGNETYKSFDEIFASSIAEVQTITEKPIVITETGAADNAGLKAAWIAQLFASLPRYPEIIGVIWQESTKEVDWRVAVSPAASRAFAVGAANPRYDTTWRWTSRPELTLPLRP</sequence>
<dbReference type="Pfam" id="PF02156">
    <property type="entry name" value="Glyco_hydro_26"/>
    <property type="match status" value="1"/>
</dbReference>
<dbReference type="Proteomes" id="UP000002484">
    <property type="component" value="Chromosome"/>
</dbReference>